<protein>
    <submittedName>
        <fullName evidence="2">Uncharacterized protein</fullName>
    </submittedName>
</protein>
<keyword evidence="1" id="KW-0812">Transmembrane</keyword>
<dbReference type="EMBL" id="CP140158">
    <property type="protein sequence ID" value="WQG84265.1"/>
    <property type="molecule type" value="Genomic_DNA"/>
</dbReference>
<gene>
    <name evidence="2" type="ORF">SR900_07255</name>
</gene>
<name>A0ABZ0X158_9GAMM</name>
<keyword evidence="1" id="KW-0472">Membrane</keyword>
<keyword evidence="1" id="KW-1133">Transmembrane helix</keyword>
<feature type="transmembrane region" description="Helical" evidence="1">
    <location>
        <begin position="62"/>
        <end position="88"/>
    </location>
</feature>
<feature type="transmembrane region" description="Helical" evidence="1">
    <location>
        <begin position="25"/>
        <end position="50"/>
    </location>
</feature>
<dbReference type="RefSeq" id="WP_018624728.1">
    <property type="nucleotide sequence ID" value="NZ_CP140158.1"/>
</dbReference>
<sequence length="121" mass="14439">MNHQRKIIEEHYDTKARVQLDFKGYIKIAIFNLVGLPVVYAIYLYIYLIYLNKELSFSFISYLISFIPGMGLFFIIGFSTSLITYPIYRWWCDKRRGQLMTGKFAMIREIEKVERQEKSAD</sequence>
<evidence type="ECO:0000313" key="2">
    <source>
        <dbReference type="EMBL" id="WQG84265.1"/>
    </source>
</evidence>
<evidence type="ECO:0000313" key="3">
    <source>
        <dbReference type="Proteomes" id="UP001324185"/>
    </source>
</evidence>
<dbReference type="Proteomes" id="UP001324185">
    <property type="component" value="Chromosome"/>
</dbReference>
<accession>A0ABZ0X158</accession>
<proteinExistence type="predicted"/>
<keyword evidence="3" id="KW-1185">Reference proteome</keyword>
<evidence type="ECO:0000256" key="1">
    <source>
        <dbReference type="SAM" id="Phobius"/>
    </source>
</evidence>
<reference evidence="2 3" key="1">
    <citation type="submission" date="2023-11" db="EMBL/GenBank/DDBJ databases">
        <title>MicrobeMod: A computational toolkit for identifying prokaryotic methylation and restriction-modification with nanopore sequencing.</title>
        <authorList>
            <person name="Crits-Christoph A."/>
            <person name="Kang S.C."/>
            <person name="Lee H."/>
            <person name="Ostrov N."/>
        </authorList>
    </citation>
    <scope>NUCLEOTIDE SEQUENCE [LARGE SCALE GENOMIC DNA]</scope>
    <source>
        <strain evidence="2 3">DSMZ 16071</strain>
    </source>
</reference>
<organism evidence="2 3">
    <name type="scientific">Kangiella aquimarina</name>
    <dbReference type="NCBI Taxonomy" id="261965"/>
    <lineage>
        <taxon>Bacteria</taxon>
        <taxon>Pseudomonadati</taxon>
        <taxon>Pseudomonadota</taxon>
        <taxon>Gammaproteobacteria</taxon>
        <taxon>Kangiellales</taxon>
        <taxon>Kangiellaceae</taxon>
        <taxon>Kangiella</taxon>
    </lineage>
</organism>